<protein>
    <submittedName>
        <fullName evidence="3">Peptide/nickel transport system substrate-binding protein</fullName>
    </submittedName>
</protein>
<dbReference type="Proteomes" id="UP000182977">
    <property type="component" value="Chromosome I"/>
</dbReference>
<dbReference type="GO" id="GO:1904680">
    <property type="term" value="F:peptide transmembrane transporter activity"/>
    <property type="evidence" value="ECO:0007669"/>
    <property type="project" value="TreeGrafter"/>
</dbReference>
<keyword evidence="1" id="KW-0732">Signal</keyword>
<dbReference type="Gene3D" id="3.10.105.10">
    <property type="entry name" value="Dipeptide-binding Protein, Domain 3"/>
    <property type="match status" value="1"/>
</dbReference>
<dbReference type="PANTHER" id="PTHR30290">
    <property type="entry name" value="PERIPLASMIC BINDING COMPONENT OF ABC TRANSPORTER"/>
    <property type="match status" value="1"/>
</dbReference>
<dbReference type="Gene3D" id="3.40.190.10">
    <property type="entry name" value="Periplasmic binding protein-like II"/>
    <property type="match status" value="1"/>
</dbReference>
<dbReference type="SUPFAM" id="SSF53850">
    <property type="entry name" value="Periplasmic binding protein-like II"/>
    <property type="match status" value="1"/>
</dbReference>
<dbReference type="InterPro" id="IPR039424">
    <property type="entry name" value="SBP_5"/>
</dbReference>
<dbReference type="PIRSF" id="PIRSF002741">
    <property type="entry name" value="MppA"/>
    <property type="match status" value="1"/>
</dbReference>
<feature type="domain" description="Solute-binding protein family 5" evidence="2">
    <location>
        <begin position="85"/>
        <end position="446"/>
    </location>
</feature>
<name>A0A1H2LC25_9ACTN</name>
<organism evidence="3 4">
    <name type="scientific">Jiangella alkaliphila</name>
    <dbReference type="NCBI Taxonomy" id="419479"/>
    <lineage>
        <taxon>Bacteria</taxon>
        <taxon>Bacillati</taxon>
        <taxon>Actinomycetota</taxon>
        <taxon>Actinomycetes</taxon>
        <taxon>Jiangellales</taxon>
        <taxon>Jiangellaceae</taxon>
        <taxon>Jiangella</taxon>
    </lineage>
</organism>
<dbReference type="InterPro" id="IPR000914">
    <property type="entry name" value="SBP_5_dom"/>
</dbReference>
<dbReference type="OrthoDB" id="9796817at2"/>
<dbReference type="AlphaFoldDB" id="A0A1H2LC25"/>
<dbReference type="Gene3D" id="3.90.76.10">
    <property type="entry name" value="Dipeptide-binding Protein, Domain 1"/>
    <property type="match status" value="1"/>
</dbReference>
<gene>
    <name evidence="3" type="ORF">SAMN04488563_5724</name>
</gene>
<evidence type="ECO:0000313" key="4">
    <source>
        <dbReference type="Proteomes" id="UP000182977"/>
    </source>
</evidence>
<dbReference type="GO" id="GO:0043190">
    <property type="term" value="C:ATP-binding cassette (ABC) transporter complex"/>
    <property type="evidence" value="ECO:0007669"/>
    <property type="project" value="InterPro"/>
</dbReference>
<evidence type="ECO:0000259" key="2">
    <source>
        <dbReference type="Pfam" id="PF00496"/>
    </source>
</evidence>
<accession>A0A1H2LC25</accession>
<sequence length="535" mass="57191">MTITFARRAGIVPAIAAAALLLASCGGSDTDSAGGGSGGEETTFVTGLASQPEMLVRSFTSDALTATVGLAVGEGLVRTTKDKDVVPALAESWDISADGLTYTFHLRQGVTWHDGEPFTSADVLFSFQEVLPLSPTGAVLTSTIASVAAPDDATVVVTLQQPLAPLLLALGPQDFSIQPEHIYAGTDLLTNPNNRAPVGTGPYVFDGWSGDTITLTANQDYWDGAPAIDRLIYKVIPDSNSRANALVNGEIDYINKFDVDDTIVKALEGNDEITLQNGRVSATFMTMWLNQSQEPLQDPEVRKALLMALDRDLMSRSADPEFTEPAAGSFPTGLWATDADVDYLDTYGYDPDAAAALLDDAGYPQQGDGPRFSVQLRYVPTQPYTQALAAIIADNWRAIGVETEPLQDEATVNSDAVFVQQDFGANLLSLDTRPDPEFGIGRVYKCNPSKLAFNNPTGYCNEELDALFAEAARTQEQAQRAEIYGQAQELIAEELPALTLLQADQPDAIRSSFGGIDEFLSGALSGDLTWSALEP</sequence>
<dbReference type="PROSITE" id="PS51257">
    <property type="entry name" value="PROKAR_LIPOPROTEIN"/>
    <property type="match status" value="1"/>
</dbReference>
<dbReference type="RefSeq" id="WP_046769665.1">
    <property type="nucleotide sequence ID" value="NZ_KQ061238.1"/>
</dbReference>
<dbReference type="PANTHER" id="PTHR30290:SF38">
    <property type="entry name" value="D,D-DIPEPTIDE-BINDING PERIPLASMIC PROTEIN DDPA-RELATED"/>
    <property type="match status" value="1"/>
</dbReference>
<proteinExistence type="predicted"/>
<keyword evidence="4" id="KW-1185">Reference proteome</keyword>
<dbReference type="STRING" id="419479.SAMN04488563_5724"/>
<dbReference type="GO" id="GO:0042597">
    <property type="term" value="C:periplasmic space"/>
    <property type="evidence" value="ECO:0007669"/>
    <property type="project" value="UniProtKB-ARBA"/>
</dbReference>
<dbReference type="GO" id="GO:0015833">
    <property type="term" value="P:peptide transport"/>
    <property type="evidence" value="ECO:0007669"/>
    <property type="project" value="TreeGrafter"/>
</dbReference>
<dbReference type="EMBL" id="LT629791">
    <property type="protein sequence ID" value="SDU78168.1"/>
    <property type="molecule type" value="Genomic_DNA"/>
</dbReference>
<dbReference type="InterPro" id="IPR030678">
    <property type="entry name" value="Peptide/Ni-bd"/>
</dbReference>
<evidence type="ECO:0000256" key="1">
    <source>
        <dbReference type="ARBA" id="ARBA00022729"/>
    </source>
</evidence>
<dbReference type="Pfam" id="PF00496">
    <property type="entry name" value="SBP_bac_5"/>
    <property type="match status" value="1"/>
</dbReference>
<evidence type="ECO:0000313" key="3">
    <source>
        <dbReference type="EMBL" id="SDU78168.1"/>
    </source>
</evidence>
<reference evidence="4" key="1">
    <citation type="submission" date="2016-10" db="EMBL/GenBank/DDBJ databases">
        <authorList>
            <person name="Varghese N."/>
            <person name="Submissions S."/>
        </authorList>
    </citation>
    <scope>NUCLEOTIDE SEQUENCE [LARGE SCALE GENOMIC DNA]</scope>
    <source>
        <strain evidence="4">DSM 45079</strain>
    </source>
</reference>